<reference evidence="1 2" key="1">
    <citation type="journal article" date="2022" name="Int. J. Syst. Evol. Microbiol.">
        <title>Pseudomonas fitomaticsae sp. nov., isolated at Marimurtra Botanical Garden in Blanes, Catalonia, Spain.</title>
        <authorList>
            <person name="Atanasov K.E."/>
            <person name="Galbis D.M."/>
            <person name="Cornado D."/>
            <person name="Serpico A."/>
            <person name="Sanchez G."/>
            <person name="Bosch M."/>
            <person name="Ferrer A."/>
            <person name="Altabella T."/>
        </authorList>
    </citation>
    <scope>NUCLEOTIDE SEQUENCE [LARGE SCALE GENOMIC DNA]</scope>
    <source>
        <strain evidence="1 2">FIT81</strain>
    </source>
</reference>
<evidence type="ECO:0000313" key="2">
    <source>
        <dbReference type="Proteomes" id="UP001162907"/>
    </source>
</evidence>
<gene>
    <name evidence="1" type="ORF">KJY40_11425</name>
</gene>
<dbReference type="Proteomes" id="UP001162907">
    <property type="component" value="Chromosome"/>
</dbReference>
<organism evidence="1 2">
    <name type="scientific">Pseudomonas fitomaticsae</name>
    <dbReference type="NCBI Taxonomy" id="2837969"/>
    <lineage>
        <taxon>Bacteria</taxon>
        <taxon>Pseudomonadati</taxon>
        <taxon>Pseudomonadota</taxon>
        <taxon>Gammaproteobacteria</taxon>
        <taxon>Pseudomonadales</taxon>
        <taxon>Pseudomonadaceae</taxon>
        <taxon>Pseudomonas</taxon>
    </lineage>
</organism>
<accession>A0ABY3Q824</accession>
<dbReference type="RefSeq" id="WP_230736868.1">
    <property type="nucleotide sequence ID" value="NZ_CP075567.1"/>
</dbReference>
<keyword evidence="2" id="KW-1185">Reference proteome</keyword>
<protein>
    <recommendedName>
        <fullName evidence="3">Lipoprotein</fullName>
    </recommendedName>
</protein>
<proteinExistence type="predicted"/>
<name>A0ABY3Q824_9PSED</name>
<evidence type="ECO:0008006" key="3">
    <source>
        <dbReference type="Google" id="ProtNLM"/>
    </source>
</evidence>
<evidence type="ECO:0000313" key="1">
    <source>
        <dbReference type="EMBL" id="UFQ02261.1"/>
    </source>
</evidence>
<dbReference type="EMBL" id="CP075567">
    <property type="protein sequence ID" value="UFQ02261.1"/>
    <property type="molecule type" value="Genomic_DNA"/>
</dbReference>
<sequence>MATNSDFVESLDLVLDSSFKQGGVSLKRQIAFGLVFLLLAGCETTRVSPEKAVQVPADDVFAFGKPNSASDARIVFTQDAGAMSCFGAGMQVFLNERLAAETSSGKSVWLYHKPGPVQLSIKNNAACAGGDLRGMLLDLKPGYSYSVRGYRGMWDKAEPLLTSPEPYKYK</sequence>